<dbReference type="KEGG" id="nas:GCU68_18950"/>
<feature type="domain" description="PAS" evidence="7">
    <location>
        <begin position="23"/>
        <end position="93"/>
    </location>
</feature>
<evidence type="ECO:0000256" key="1">
    <source>
        <dbReference type="ARBA" id="ARBA00000085"/>
    </source>
</evidence>
<dbReference type="PANTHER" id="PTHR43304:SF1">
    <property type="entry name" value="PAC DOMAIN-CONTAINING PROTEIN"/>
    <property type="match status" value="1"/>
</dbReference>
<dbReference type="PROSITE" id="PS50112">
    <property type="entry name" value="PAS"/>
    <property type="match status" value="2"/>
</dbReference>
<dbReference type="EMBL" id="CP045490">
    <property type="protein sequence ID" value="QFU84615.1"/>
    <property type="molecule type" value="Genomic_DNA"/>
</dbReference>
<dbReference type="InterPro" id="IPR013767">
    <property type="entry name" value="PAS_fold"/>
</dbReference>
<name>A0A5P9P903_9EURY</name>
<feature type="domain" description="Histidine kinase" evidence="6">
    <location>
        <begin position="275"/>
        <end position="485"/>
    </location>
</feature>
<comment type="catalytic activity">
    <reaction evidence="1">
        <text>ATP + protein L-histidine = ADP + protein N-phospho-L-histidine.</text>
        <dbReference type="EC" id="2.7.13.3"/>
    </reaction>
</comment>
<dbReference type="Pfam" id="PF00989">
    <property type="entry name" value="PAS"/>
    <property type="match status" value="1"/>
</dbReference>
<evidence type="ECO:0000256" key="2">
    <source>
        <dbReference type="ARBA" id="ARBA00012438"/>
    </source>
</evidence>
<evidence type="ECO:0000256" key="3">
    <source>
        <dbReference type="ARBA" id="ARBA00022553"/>
    </source>
</evidence>
<evidence type="ECO:0000259" key="6">
    <source>
        <dbReference type="PROSITE" id="PS50109"/>
    </source>
</evidence>
<dbReference type="EC" id="2.7.13.3" evidence="2"/>
<evidence type="ECO:0000313" key="10">
    <source>
        <dbReference type="Proteomes" id="UP000326170"/>
    </source>
</evidence>
<dbReference type="InterPro" id="IPR052162">
    <property type="entry name" value="Sensor_kinase/Photoreceptor"/>
</dbReference>
<dbReference type="PROSITE" id="PS50113">
    <property type="entry name" value="PAC"/>
    <property type="match status" value="1"/>
</dbReference>
<gene>
    <name evidence="9" type="ORF">GCU68_18950</name>
</gene>
<sequence length="487" mass="54775">MDEQDRSDSCDRLFDELSSIATEATFFKELVANTSEAFLTIDEESTIVFANPAIADILGYAPSELIGRSKLQLIPERLRQAHERGLESYIETGEKHIDWNGIELPARHKDGHEVPVLITLQEHSDGGQRLFTGIFRDLSEQKTRQRRFEAVFNNTYQFTGLVECDGTVIEANKTALSFAGLDRADVVGKPLWETYWFQLTDDAAATACAAVEHASNGEFFRDELRIQGANRTAIIDFSVRPITDSNGETLLLIPEGREITELKLRRQHFELIHRLLRHNLRNDLNIINGFAELLTAKLEDETLHEYAVRIAETSSDLITMNETAKELAAITLDEDYSQTDIAVQDALGTVIQQLHRQYPDSSIERKTSHDAIVAADARLELALKELIENAIVHTTEPRPSIEISLEQAQADEVISISIADFGPKIPETERIGTLNEKSVTPLKHGSGLGLWLARLIVEAYGGHLDYERRDEDRGNRVTIYLPTVEFK</sequence>
<protein>
    <recommendedName>
        <fullName evidence="2">histidine kinase</fullName>
        <ecNumber evidence="2">2.7.13.3</ecNumber>
    </recommendedName>
</protein>
<dbReference type="InterPro" id="IPR036890">
    <property type="entry name" value="HATPase_C_sf"/>
</dbReference>
<keyword evidence="4" id="KW-0808">Transferase</keyword>
<dbReference type="InterPro" id="IPR003594">
    <property type="entry name" value="HATPase_dom"/>
</dbReference>
<dbReference type="Pfam" id="PF08448">
    <property type="entry name" value="PAS_4"/>
    <property type="match status" value="1"/>
</dbReference>
<dbReference type="Gene3D" id="3.30.565.10">
    <property type="entry name" value="Histidine kinase-like ATPase, C-terminal domain"/>
    <property type="match status" value="1"/>
</dbReference>
<feature type="domain" description="PAC" evidence="8">
    <location>
        <begin position="100"/>
        <end position="150"/>
    </location>
</feature>
<dbReference type="NCBIfam" id="TIGR00229">
    <property type="entry name" value="sensory_box"/>
    <property type="match status" value="2"/>
</dbReference>
<keyword evidence="10" id="KW-1185">Reference proteome</keyword>
<evidence type="ECO:0000259" key="8">
    <source>
        <dbReference type="PROSITE" id="PS50113"/>
    </source>
</evidence>
<dbReference type="GO" id="GO:0004673">
    <property type="term" value="F:protein histidine kinase activity"/>
    <property type="evidence" value="ECO:0007669"/>
    <property type="project" value="UniProtKB-EC"/>
</dbReference>
<keyword evidence="3" id="KW-0597">Phosphoprotein</keyword>
<keyword evidence="5" id="KW-0418">Kinase</keyword>
<organism evidence="9 10">
    <name type="scientific">Natronorubrum aibiense</name>
    <dbReference type="NCBI Taxonomy" id="348826"/>
    <lineage>
        <taxon>Archaea</taxon>
        <taxon>Methanobacteriati</taxon>
        <taxon>Methanobacteriota</taxon>
        <taxon>Stenosarchaea group</taxon>
        <taxon>Halobacteria</taxon>
        <taxon>Halobacteriales</taxon>
        <taxon>Natrialbaceae</taxon>
        <taxon>Natronorubrum</taxon>
    </lineage>
</organism>
<dbReference type="SUPFAM" id="SSF55785">
    <property type="entry name" value="PYP-like sensor domain (PAS domain)"/>
    <property type="match status" value="2"/>
</dbReference>
<keyword evidence="9" id="KW-0614">Plasmid</keyword>
<dbReference type="RefSeq" id="WP_152944175.1">
    <property type="nucleotide sequence ID" value="NZ_CP045490.1"/>
</dbReference>
<dbReference type="SUPFAM" id="SSF55874">
    <property type="entry name" value="ATPase domain of HSP90 chaperone/DNA topoisomerase II/histidine kinase"/>
    <property type="match status" value="1"/>
</dbReference>
<dbReference type="InterPro" id="IPR035965">
    <property type="entry name" value="PAS-like_dom_sf"/>
</dbReference>
<evidence type="ECO:0000259" key="7">
    <source>
        <dbReference type="PROSITE" id="PS50112"/>
    </source>
</evidence>
<feature type="domain" description="PAS" evidence="7">
    <location>
        <begin position="144"/>
        <end position="189"/>
    </location>
</feature>
<dbReference type="InterPro" id="IPR000014">
    <property type="entry name" value="PAS"/>
</dbReference>
<dbReference type="AlphaFoldDB" id="A0A5P9P903"/>
<dbReference type="PROSITE" id="PS50109">
    <property type="entry name" value="HIS_KIN"/>
    <property type="match status" value="1"/>
</dbReference>
<dbReference type="Gene3D" id="3.30.450.20">
    <property type="entry name" value="PAS domain"/>
    <property type="match status" value="2"/>
</dbReference>
<dbReference type="PRINTS" id="PR00344">
    <property type="entry name" value="BCTRLSENSOR"/>
</dbReference>
<dbReference type="Proteomes" id="UP000326170">
    <property type="component" value="Plasmid unnamed2"/>
</dbReference>
<dbReference type="CDD" id="cd16936">
    <property type="entry name" value="HATPase_RsbW-like"/>
    <property type="match status" value="1"/>
</dbReference>
<dbReference type="GO" id="GO:0006355">
    <property type="term" value="P:regulation of DNA-templated transcription"/>
    <property type="evidence" value="ECO:0007669"/>
    <property type="project" value="InterPro"/>
</dbReference>
<dbReference type="SMART" id="SM00091">
    <property type="entry name" value="PAS"/>
    <property type="match status" value="2"/>
</dbReference>
<proteinExistence type="predicted"/>
<dbReference type="CDD" id="cd00130">
    <property type="entry name" value="PAS"/>
    <property type="match status" value="2"/>
</dbReference>
<reference evidence="9 10" key="1">
    <citation type="journal article" date="2007" name="Int. J. Syst. Evol. Microbiol.">
        <title>Natronorubrum sulfidifaciens sp. nov., an extremely haloalkaliphilic archaeon isolated from Aiding salt lake in Xin-Jiang, China.</title>
        <authorList>
            <person name="Cui H.L."/>
            <person name="Tohty D."/>
            <person name="Liu H.C."/>
            <person name="Liu S.J."/>
            <person name="Oren A."/>
            <person name="Zhou P.J."/>
        </authorList>
    </citation>
    <scope>NUCLEOTIDE SEQUENCE [LARGE SCALE GENOMIC DNA]</scope>
    <source>
        <strain evidence="9 10">7-3</strain>
        <plasmid evidence="9">unnamed2</plasmid>
    </source>
</reference>
<geneLocation type="plasmid" evidence="9 10">
    <name>unnamed2</name>
</geneLocation>
<dbReference type="InterPro" id="IPR004358">
    <property type="entry name" value="Sig_transdc_His_kin-like_C"/>
</dbReference>
<dbReference type="GeneID" id="42303137"/>
<dbReference type="InterPro" id="IPR005467">
    <property type="entry name" value="His_kinase_dom"/>
</dbReference>
<evidence type="ECO:0000256" key="5">
    <source>
        <dbReference type="ARBA" id="ARBA00022777"/>
    </source>
</evidence>
<dbReference type="InterPro" id="IPR000700">
    <property type="entry name" value="PAS-assoc_C"/>
</dbReference>
<dbReference type="PANTHER" id="PTHR43304">
    <property type="entry name" value="PHYTOCHROME-LIKE PROTEIN CPH1"/>
    <property type="match status" value="1"/>
</dbReference>
<dbReference type="InterPro" id="IPR013656">
    <property type="entry name" value="PAS_4"/>
</dbReference>
<evidence type="ECO:0000313" key="9">
    <source>
        <dbReference type="EMBL" id="QFU84615.1"/>
    </source>
</evidence>
<dbReference type="SMART" id="SM00387">
    <property type="entry name" value="HATPase_c"/>
    <property type="match status" value="1"/>
</dbReference>
<evidence type="ECO:0000256" key="4">
    <source>
        <dbReference type="ARBA" id="ARBA00022679"/>
    </source>
</evidence>
<dbReference type="OrthoDB" id="8127at2157"/>
<dbReference type="Pfam" id="PF02518">
    <property type="entry name" value="HATPase_c"/>
    <property type="match status" value="1"/>
</dbReference>
<accession>A0A5P9P903</accession>